<organism evidence="1">
    <name type="scientific">Arundo donax</name>
    <name type="common">Giant reed</name>
    <name type="synonym">Donax arundinaceus</name>
    <dbReference type="NCBI Taxonomy" id="35708"/>
    <lineage>
        <taxon>Eukaryota</taxon>
        <taxon>Viridiplantae</taxon>
        <taxon>Streptophyta</taxon>
        <taxon>Embryophyta</taxon>
        <taxon>Tracheophyta</taxon>
        <taxon>Spermatophyta</taxon>
        <taxon>Magnoliopsida</taxon>
        <taxon>Liliopsida</taxon>
        <taxon>Poales</taxon>
        <taxon>Poaceae</taxon>
        <taxon>PACMAD clade</taxon>
        <taxon>Arundinoideae</taxon>
        <taxon>Arundineae</taxon>
        <taxon>Arundo</taxon>
    </lineage>
</organism>
<sequence length="137" mass="14909">MYGIVESSKNVCRSTISSGPAHFVNSQPCPGCASPCYTTGKPPEVCIGYQSTGNSGRRVRPVPNGISRRHELIDVGRVHLPVLGFVPFDVPFRAYYFPVAVRRIESISGDTSPFPLPRNLADAVVSKTGRLRPYSCI</sequence>
<proteinExistence type="predicted"/>
<reference evidence="1" key="1">
    <citation type="submission" date="2014-09" db="EMBL/GenBank/DDBJ databases">
        <authorList>
            <person name="Magalhaes I.L.F."/>
            <person name="Oliveira U."/>
            <person name="Santos F.R."/>
            <person name="Vidigal T.H.D.A."/>
            <person name="Brescovit A.D."/>
            <person name="Santos A.J."/>
        </authorList>
    </citation>
    <scope>NUCLEOTIDE SEQUENCE</scope>
    <source>
        <tissue evidence="1">Shoot tissue taken approximately 20 cm above the soil surface</tissue>
    </source>
</reference>
<evidence type="ECO:0000313" key="1">
    <source>
        <dbReference type="EMBL" id="JAE33722.1"/>
    </source>
</evidence>
<protein>
    <submittedName>
        <fullName evidence="1">Uncharacterized protein</fullName>
    </submittedName>
</protein>
<dbReference type="EMBL" id="GBRH01164174">
    <property type="protein sequence ID" value="JAE33722.1"/>
    <property type="molecule type" value="Transcribed_RNA"/>
</dbReference>
<name>A0A0A9HAF4_ARUDO</name>
<accession>A0A0A9HAF4</accession>
<dbReference type="AlphaFoldDB" id="A0A0A9HAF4"/>
<reference evidence="1" key="2">
    <citation type="journal article" date="2015" name="Data Brief">
        <title>Shoot transcriptome of the giant reed, Arundo donax.</title>
        <authorList>
            <person name="Barrero R.A."/>
            <person name="Guerrero F.D."/>
            <person name="Moolhuijzen P."/>
            <person name="Goolsby J.A."/>
            <person name="Tidwell J."/>
            <person name="Bellgard S.E."/>
            <person name="Bellgard M.I."/>
        </authorList>
    </citation>
    <scope>NUCLEOTIDE SEQUENCE</scope>
    <source>
        <tissue evidence="1">Shoot tissue taken approximately 20 cm above the soil surface</tissue>
    </source>
</reference>